<keyword evidence="1" id="KW-0812">Transmembrane</keyword>
<proteinExistence type="predicted"/>
<gene>
    <name evidence="2" type="ORF">DKW60_08855</name>
</gene>
<evidence type="ECO:0000313" key="3">
    <source>
        <dbReference type="Proteomes" id="UP000245539"/>
    </source>
</evidence>
<keyword evidence="3" id="KW-1185">Reference proteome</keyword>
<reference evidence="2 3" key="1">
    <citation type="submission" date="2018-05" db="EMBL/GenBank/DDBJ databases">
        <title>Leucothrix arctica sp. nov., isolated from Arctic seawater.</title>
        <authorList>
            <person name="Choi A."/>
            <person name="Baek K."/>
        </authorList>
    </citation>
    <scope>NUCLEOTIDE SEQUENCE [LARGE SCALE GENOMIC DNA]</scope>
    <source>
        <strain evidence="2 3">JCM 18388</strain>
    </source>
</reference>
<dbReference type="Proteomes" id="UP000245539">
    <property type="component" value="Unassembled WGS sequence"/>
</dbReference>
<protein>
    <submittedName>
        <fullName evidence="2">Uncharacterized protein</fullName>
    </submittedName>
</protein>
<organism evidence="2 3">
    <name type="scientific">Leucothrix pacifica</name>
    <dbReference type="NCBI Taxonomy" id="1247513"/>
    <lineage>
        <taxon>Bacteria</taxon>
        <taxon>Pseudomonadati</taxon>
        <taxon>Pseudomonadota</taxon>
        <taxon>Gammaproteobacteria</taxon>
        <taxon>Thiotrichales</taxon>
        <taxon>Thiotrichaceae</taxon>
        <taxon>Leucothrix</taxon>
    </lineage>
</organism>
<evidence type="ECO:0000256" key="1">
    <source>
        <dbReference type="SAM" id="Phobius"/>
    </source>
</evidence>
<keyword evidence="1" id="KW-1133">Transmembrane helix</keyword>
<sequence>MKRLHRIKKHVKQYPGSYIFGLFVLTFGTYIALPEPPDLVVYQISPPHRFNNINRLTPPQLGNPLHDSAYACAFMQQQKPTYDCSSNIPDNIRYGLDKHKDTQELLLTDKTLEECIASACNIWLIQTTQQKIDTFMEAKEQQVGDSEKPPVDAVIIGSWENIIPPVKVMLTITGDWRDLLLTDIDGGEIRWPDNDISQ</sequence>
<keyword evidence="1" id="KW-0472">Membrane</keyword>
<feature type="transmembrane region" description="Helical" evidence="1">
    <location>
        <begin position="16"/>
        <end position="33"/>
    </location>
</feature>
<evidence type="ECO:0000313" key="2">
    <source>
        <dbReference type="EMBL" id="PWQ98040.1"/>
    </source>
</evidence>
<name>A0A317CNY1_9GAMM</name>
<accession>A0A317CNY1</accession>
<comment type="caution">
    <text evidence="2">The sequence shown here is derived from an EMBL/GenBank/DDBJ whole genome shotgun (WGS) entry which is preliminary data.</text>
</comment>
<dbReference type="EMBL" id="QGKM01000019">
    <property type="protein sequence ID" value="PWQ98040.1"/>
    <property type="molecule type" value="Genomic_DNA"/>
</dbReference>
<dbReference type="AlphaFoldDB" id="A0A317CNY1"/>